<dbReference type="InterPro" id="IPR013087">
    <property type="entry name" value="Znf_C2H2_type"/>
</dbReference>
<proteinExistence type="predicted"/>
<feature type="coiled-coil region" evidence="1">
    <location>
        <begin position="57"/>
        <end position="84"/>
    </location>
</feature>
<dbReference type="PROSITE" id="PS50157">
    <property type="entry name" value="ZINC_FINGER_C2H2_2"/>
    <property type="match status" value="1"/>
</dbReference>
<feature type="domain" description="C2H2-type" evidence="2">
    <location>
        <begin position="5"/>
        <end position="36"/>
    </location>
</feature>
<evidence type="ECO:0000259" key="2">
    <source>
        <dbReference type="PROSITE" id="PS50157"/>
    </source>
</evidence>
<organism evidence="3">
    <name type="scientific">viral metagenome</name>
    <dbReference type="NCBI Taxonomy" id="1070528"/>
    <lineage>
        <taxon>unclassified sequences</taxon>
        <taxon>metagenomes</taxon>
        <taxon>organismal metagenomes</taxon>
    </lineage>
</organism>
<accession>A0A6C0C349</accession>
<dbReference type="EMBL" id="MN739322">
    <property type="protein sequence ID" value="QHS98732.1"/>
    <property type="molecule type" value="Genomic_DNA"/>
</dbReference>
<reference evidence="3" key="1">
    <citation type="journal article" date="2020" name="Nature">
        <title>Giant virus diversity and host interactions through global metagenomics.</title>
        <authorList>
            <person name="Schulz F."/>
            <person name="Roux S."/>
            <person name="Paez-Espino D."/>
            <person name="Jungbluth S."/>
            <person name="Walsh D.A."/>
            <person name="Denef V.J."/>
            <person name="McMahon K.D."/>
            <person name="Konstantinidis K.T."/>
            <person name="Eloe-Fadrosh E.A."/>
            <person name="Kyrpides N.C."/>
            <person name="Woyke T."/>
        </authorList>
    </citation>
    <scope>NUCLEOTIDE SEQUENCE</scope>
    <source>
        <strain evidence="3">GVMAG-M-3300020185-18</strain>
    </source>
</reference>
<evidence type="ECO:0000313" key="3">
    <source>
        <dbReference type="EMBL" id="QHS98732.1"/>
    </source>
</evidence>
<dbReference type="AlphaFoldDB" id="A0A6C0C349"/>
<evidence type="ECO:0000256" key="1">
    <source>
        <dbReference type="SAM" id="Coils"/>
    </source>
</evidence>
<name>A0A6C0C349_9ZZZZ</name>
<sequence length="244" mass="28855">MSKTIACNLCGKTYKRAGSLKRHLNICEIICNSKKTKLLNQEEKFNAPSLPELYMIVQKLVVDNEKLKREVSGLKNKYSRRRKKINIIEWLNENQQTELVLNVWKNNMTINNKDLDLLFNTDFETCIEICLLNNIQTNDSTIKAFSQNKNIIYVKNTKWEILSIHEFKKIISFIQRKLMCLFSQWSKTLTENKIYGSDNMVFLKNQQKIFGGYNLDKTIKKIYNKIYREINADVKNLIEYQISF</sequence>
<keyword evidence="1" id="KW-0175">Coiled coil</keyword>
<protein>
    <recommendedName>
        <fullName evidence="2">C2H2-type domain-containing protein</fullName>
    </recommendedName>
</protein>